<protein>
    <submittedName>
        <fullName evidence="2">TraB family protein</fullName>
    </submittedName>
</protein>
<dbReference type="CDD" id="cd14789">
    <property type="entry name" value="Tiki"/>
    <property type="match status" value="1"/>
</dbReference>
<keyword evidence="3" id="KW-1185">Reference proteome</keyword>
<evidence type="ECO:0000313" key="3">
    <source>
        <dbReference type="Proteomes" id="UP000220836"/>
    </source>
</evidence>
<dbReference type="InterPro" id="IPR002816">
    <property type="entry name" value="TraB/PrgY/GumN_fam"/>
</dbReference>
<keyword evidence="1" id="KW-0732">Signal</keyword>
<feature type="signal peptide" evidence="1">
    <location>
        <begin position="1"/>
        <end position="25"/>
    </location>
</feature>
<evidence type="ECO:0000313" key="2">
    <source>
        <dbReference type="EMBL" id="SMX36213.1"/>
    </source>
</evidence>
<dbReference type="Pfam" id="PF01963">
    <property type="entry name" value="TraB_PrgY_gumN"/>
    <property type="match status" value="1"/>
</dbReference>
<sequence>MRLRGRTLTGVCLLALLCSVSGAFAQAWATKEVCEITQMPTVPAVIASVPLKALENEAAKIANATGRFWKITGTDGKTSFLWGTNHSSNRFILDVPAAVMDTLDQSRLAAFEIDPTFSSRDSFWQTVNYPNVFRPATSTFTFSDLDLPADVTTWVFDRIEGLGWGGYNIDHLTLGSLTELLLRSPCDDFNAGIIPDQDSYLQTKAHIAGIPVLGLEPVQRLKSHFDKPENAEQARAMIAVFASYLAPQDSPASNAAHMALYLQGRIGLSMVADRAEVLGLLGPQADALYDTMNGYLLDQRNHDFLAAAGPELAQGGVFLAVGAYHLPGAVGMVDLLRAEGYTVERIPLPGEIP</sequence>
<dbReference type="Proteomes" id="UP000220836">
    <property type="component" value="Unassembled WGS sequence"/>
</dbReference>
<organism evidence="2 3">
    <name type="scientific">Pelagimonas varians</name>
    <dbReference type="NCBI Taxonomy" id="696760"/>
    <lineage>
        <taxon>Bacteria</taxon>
        <taxon>Pseudomonadati</taxon>
        <taxon>Pseudomonadota</taxon>
        <taxon>Alphaproteobacteria</taxon>
        <taxon>Rhodobacterales</taxon>
        <taxon>Roseobacteraceae</taxon>
        <taxon>Pelagimonas</taxon>
    </lineage>
</organism>
<evidence type="ECO:0000256" key="1">
    <source>
        <dbReference type="SAM" id="SignalP"/>
    </source>
</evidence>
<dbReference type="OrthoDB" id="9806326at2"/>
<proteinExistence type="predicted"/>
<gene>
    <name evidence="2" type="ORF">PEV8663_00737</name>
</gene>
<reference evidence="2 3" key="1">
    <citation type="submission" date="2017-05" db="EMBL/GenBank/DDBJ databases">
        <authorList>
            <person name="Song R."/>
            <person name="Chenine A.L."/>
            <person name="Ruprecht R.M."/>
        </authorList>
    </citation>
    <scope>NUCLEOTIDE SEQUENCE [LARGE SCALE GENOMIC DNA]</scope>
    <source>
        <strain evidence="2 3">CECT 8663</strain>
    </source>
</reference>
<dbReference type="AlphaFoldDB" id="A0A238K0D4"/>
<feature type="chain" id="PRO_5012963732" evidence="1">
    <location>
        <begin position="26"/>
        <end position="353"/>
    </location>
</feature>
<dbReference type="EMBL" id="FXYH01000002">
    <property type="protein sequence ID" value="SMX36213.1"/>
    <property type="molecule type" value="Genomic_DNA"/>
</dbReference>
<name>A0A238K0D4_9RHOB</name>
<accession>A0A238K0D4</accession>